<evidence type="ECO:0000256" key="2">
    <source>
        <dbReference type="ARBA" id="ARBA00023136"/>
    </source>
</evidence>
<dbReference type="GO" id="GO:0005886">
    <property type="term" value="C:plasma membrane"/>
    <property type="evidence" value="ECO:0007669"/>
    <property type="project" value="TreeGrafter"/>
</dbReference>
<proteinExistence type="predicted"/>
<dbReference type="EMBL" id="JAAAUY010000781">
    <property type="protein sequence ID" value="KAF9326451.1"/>
    <property type="molecule type" value="Genomic_DNA"/>
</dbReference>
<dbReference type="GO" id="GO:0032934">
    <property type="term" value="F:sterol binding"/>
    <property type="evidence" value="ECO:0007669"/>
    <property type="project" value="TreeGrafter"/>
</dbReference>
<evidence type="ECO:0000259" key="3">
    <source>
        <dbReference type="PROSITE" id="PS51778"/>
    </source>
</evidence>
<dbReference type="Proteomes" id="UP000696485">
    <property type="component" value="Unassembled WGS sequence"/>
</dbReference>
<dbReference type="GO" id="GO:0005789">
    <property type="term" value="C:endoplasmic reticulum membrane"/>
    <property type="evidence" value="ECO:0007669"/>
    <property type="project" value="TreeGrafter"/>
</dbReference>
<reference evidence="4" key="1">
    <citation type="journal article" date="2020" name="Fungal Divers.">
        <title>Resolving the Mortierellaceae phylogeny through synthesis of multi-gene phylogenetics and phylogenomics.</title>
        <authorList>
            <person name="Vandepol N."/>
            <person name="Liber J."/>
            <person name="Desiro A."/>
            <person name="Na H."/>
            <person name="Kennedy M."/>
            <person name="Barry K."/>
            <person name="Grigoriev I.V."/>
            <person name="Miller A.N."/>
            <person name="O'Donnell K."/>
            <person name="Stajich J.E."/>
            <person name="Bonito G."/>
        </authorList>
    </citation>
    <scope>NUCLEOTIDE SEQUENCE</scope>
    <source>
        <strain evidence="4">NVP1</strain>
    </source>
</reference>
<name>A0A9P5SGE7_9FUNG</name>
<dbReference type="GO" id="GO:0120015">
    <property type="term" value="F:sterol transfer activity"/>
    <property type="evidence" value="ECO:0007669"/>
    <property type="project" value="TreeGrafter"/>
</dbReference>
<feature type="domain" description="VASt" evidence="3">
    <location>
        <begin position="1"/>
        <end position="103"/>
    </location>
</feature>
<keyword evidence="2" id="KW-0472">Membrane</keyword>
<dbReference type="InterPro" id="IPR051482">
    <property type="entry name" value="Cholesterol_transport"/>
</dbReference>
<dbReference type="InterPro" id="IPR031968">
    <property type="entry name" value="VASt"/>
</dbReference>
<dbReference type="AlphaFoldDB" id="A0A9P5SGE7"/>
<keyword evidence="5" id="KW-1185">Reference proteome</keyword>
<sequence>MLAKTSTACFETQQVTEYSDFIILVHSESRTPNVPYGEHFSTVNQICMTWDSPSNTKIQCFTEVKFKKSIMWSGKVEAGSLEGSGGFYKELIRQLAELADSPEGAALVEKASKLNTKAVTATEVKLQRQLY</sequence>
<evidence type="ECO:0000256" key="1">
    <source>
        <dbReference type="ARBA" id="ARBA00004370"/>
    </source>
</evidence>
<protein>
    <recommendedName>
        <fullName evidence="3">VASt domain-containing protein</fullName>
    </recommendedName>
</protein>
<accession>A0A9P5SGE7</accession>
<dbReference type="GO" id="GO:0032366">
    <property type="term" value="P:intracellular sterol transport"/>
    <property type="evidence" value="ECO:0007669"/>
    <property type="project" value="TreeGrafter"/>
</dbReference>
<dbReference type="Pfam" id="PF16016">
    <property type="entry name" value="VASt"/>
    <property type="match status" value="1"/>
</dbReference>
<dbReference type="PANTHER" id="PTHR23319:SF4">
    <property type="entry name" value="GRAM DOMAIN CONTAINING 1B, ISOFORM E"/>
    <property type="match status" value="1"/>
</dbReference>
<dbReference type="PROSITE" id="PS51778">
    <property type="entry name" value="VAST"/>
    <property type="match status" value="1"/>
</dbReference>
<organism evidence="4 5">
    <name type="scientific">Podila minutissima</name>
    <dbReference type="NCBI Taxonomy" id="64525"/>
    <lineage>
        <taxon>Eukaryota</taxon>
        <taxon>Fungi</taxon>
        <taxon>Fungi incertae sedis</taxon>
        <taxon>Mucoromycota</taxon>
        <taxon>Mortierellomycotina</taxon>
        <taxon>Mortierellomycetes</taxon>
        <taxon>Mortierellales</taxon>
        <taxon>Mortierellaceae</taxon>
        <taxon>Podila</taxon>
    </lineage>
</organism>
<dbReference type="GO" id="GO:0140268">
    <property type="term" value="C:endoplasmic reticulum-plasma membrane contact site"/>
    <property type="evidence" value="ECO:0007669"/>
    <property type="project" value="TreeGrafter"/>
</dbReference>
<evidence type="ECO:0000313" key="4">
    <source>
        <dbReference type="EMBL" id="KAF9326451.1"/>
    </source>
</evidence>
<comment type="subcellular location">
    <subcellularLocation>
        <location evidence="1">Membrane</location>
    </subcellularLocation>
</comment>
<gene>
    <name evidence="4" type="ORF">BG006_010128</name>
</gene>
<evidence type="ECO:0000313" key="5">
    <source>
        <dbReference type="Proteomes" id="UP000696485"/>
    </source>
</evidence>
<dbReference type="PANTHER" id="PTHR23319">
    <property type="entry name" value="GRAM DOMAIN CONTAINING 1B, ISOFORM E"/>
    <property type="match status" value="1"/>
</dbReference>
<comment type="caution">
    <text evidence="4">The sequence shown here is derived from an EMBL/GenBank/DDBJ whole genome shotgun (WGS) entry which is preliminary data.</text>
</comment>